<dbReference type="PROSITE" id="PS00028">
    <property type="entry name" value="ZINC_FINGER_C2H2_1"/>
    <property type="match status" value="1"/>
</dbReference>
<feature type="region of interest" description="Disordered" evidence="2">
    <location>
        <begin position="36"/>
        <end position="67"/>
    </location>
</feature>
<reference evidence="4" key="1">
    <citation type="submission" date="2023-03" db="EMBL/GenBank/DDBJ databases">
        <title>Massive genome expansion in bonnet fungi (Mycena s.s.) driven by repeated elements and novel gene families across ecological guilds.</title>
        <authorList>
            <consortium name="Lawrence Berkeley National Laboratory"/>
            <person name="Harder C.B."/>
            <person name="Miyauchi S."/>
            <person name="Viragh M."/>
            <person name="Kuo A."/>
            <person name="Thoen E."/>
            <person name="Andreopoulos B."/>
            <person name="Lu D."/>
            <person name="Skrede I."/>
            <person name="Drula E."/>
            <person name="Henrissat B."/>
            <person name="Morin E."/>
            <person name="Kohler A."/>
            <person name="Barry K."/>
            <person name="LaButti K."/>
            <person name="Morin E."/>
            <person name="Salamov A."/>
            <person name="Lipzen A."/>
            <person name="Mereny Z."/>
            <person name="Hegedus B."/>
            <person name="Baldrian P."/>
            <person name="Stursova M."/>
            <person name="Weitz H."/>
            <person name="Taylor A."/>
            <person name="Grigoriev I.V."/>
            <person name="Nagy L.G."/>
            <person name="Martin F."/>
            <person name="Kauserud H."/>
        </authorList>
    </citation>
    <scope>NUCLEOTIDE SEQUENCE</scope>
    <source>
        <strain evidence="4">CBHHK067</strain>
    </source>
</reference>
<evidence type="ECO:0000313" key="4">
    <source>
        <dbReference type="EMBL" id="KAJ7646183.1"/>
    </source>
</evidence>
<gene>
    <name evidence="4" type="ORF">B0H17DRAFT_959186</name>
</gene>
<keyword evidence="1" id="KW-0862">Zinc</keyword>
<feature type="non-terminal residue" evidence="4">
    <location>
        <position position="411"/>
    </location>
</feature>
<evidence type="ECO:0000313" key="5">
    <source>
        <dbReference type="Proteomes" id="UP001221757"/>
    </source>
</evidence>
<dbReference type="Proteomes" id="UP001221757">
    <property type="component" value="Unassembled WGS sequence"/>
</dbReference>
<dbReference type="InterPro" id="IPR041078">
    <property type="entry name" value="Plavaka"/>
</dbReference>
<keyword evidence="1" id="KW-0479">Metal-binding</keyword>
<dbReference type="InterPro" id="IPR013087">
    <property type="entry name" value="Znf_C2H2_type"/>
</dbReference>
<sequence length="411" mass="46085">MPNYVDNDLYCPACGKQFRTSGGTQSHLKQSRHCAWYRKGKNPEGRRQTMRTPSPDPPPIDENTPLDPVAEIPVEEQVCEKLGLSYKNIRGLHQIFDDTPERAGEWMTKSLSFPDRPGEKHFIWYRDPLAAIRSLLRNPAHAKDIVYVPTKVFSDAQRDNRVYNEMWTGKWWTAVQSKLPKGAALAPVIIATDKTQLTQFSGGKSAYPVYLTLGNIPKALRRKPSQSACVLLGYLSVDKILRSGLSKQGVKTRNQKLFHASMRLILQPLIDAGNKGMEVVGGNGNVRLVFPILASYVADYPEQCLVGCAKYGTCPKCQRSAANLQDPITGSPQTPDWTLSVIQEGEKTGTENKFHDYCMDHEVAGIHRPFWQGFPLTNLSLSLTPDVLHQLYQGVFKHLVGWCQSLMTEDE</sequence>
<dbReference type="AlphaFoldDB" id="A0AAD7FZJ8"/>
<dbReference type="EMBL" id="JARKIE010000386">
    <property type="protein sequence ID" value="KAJ7646183.1"/>
    <property type="molecule type" value="Genomic_DNA"/>
</dbReference>
<dbReference type="PROSITE" id="PS50157">
    <property type="entry name" value="ZINC_FINGER_C2H2_2"/>
    <property type="match status" value="1"/>
</dbReference>
<dbReference type="Pfam" id="PF18759">
    <property type="entry name" value="Plavaka"/>
    <property type="match status" value="1"/>
</dbReference>
<keyword evidence="5" id="KW-1185">Reference proteome</keyword>
<evidence type="ECO:0000256" key="2">
    <source>
        <dbReference type="SAM" id="MobiDB-lite"/>
    </source>
</evidence>
<accession>A0AAD7FZJ8</accession>
<dbReference type="GO" id="GO:0008270">
    <property type="term" value="F:zinc ion binding"/>
    <property type="evidence" value="ECO:0007669"/>
    <property type="project" value="UniProtKB-KW"/>
</dbReference>
<organism evidence="4 5">
    <name type="scientific">Mycena rosella</name>
    <name type="common">Pink bonnet</name>
    <name type="synonym">Agaricus rosellus</name>
    <dbReference type="NCBI Taxonomy" id="1033263"/>
    <lineage>
        <taxon>Eukaryota</taxon>
        <taxon>Fungi</taxon>
        <taxon>Dikarya</taxon>
        <taxon>Basidiomycota</taxon>
        <taxon>Agaricomycotina</taxon>
        <taxon>Agaricomycetes</taxon>
        <taxon>Agaricomycetidae</taxon>
        <taxon>Agaricales</taxon>
        <taxon>Marasmiineae</taxon>
        <taxon>Mycenaceae</taxon>
        <taxon>Mycena</taxon>
    </lineage>
</organism>
<feature type="domain" description="C2H2-type" evidence="3">
    <location>
        <begin position="9"/>
        <end position="33"/>
    </location>
</feature>
<evidence type="ECO:0000256" key="1">
    <source>
        <dbReference type="PROSITE-ProRule" id="PRU00042"/>
    </source>
</evidence>
<keyword evidence="1" id="KW-0863">Zinc-finger</keyword>
<proteinExistence type="predicted"/>
<evidence type="ECO:0000259" key="3">
    <source>
        <dbReference type="PROSITE" id="PS50157"/>
    </source>
</evidence>
<name>A0AAD7FZJ8_MYCRO</name>
<comment type="caution">
    <text evidence="4">The sequence shown here is derived from an EMBL/GenBank/DDBJ whole genome shotgun (WGS) entry which is preliminary data.</text>
</comment>
<dbReference type="InterPro" id="IPR036236">
    <property type="entry name" value="Znf_C2H2_sf"/>
</dbReference>
<dbReference type="SUPFAM" id="SSF57667">
    <property type="entry name" value="beta-beta-alpha zinc fingers"/>
    <property type="match status" value="1"/>
</dbReference>
<protein>
    <recommendedName>
        <fullName evidence="3">C2H2-type domain-containing protein</fullName>
    </recommendedName>
</protein>